<sequence length="73" mass="8058">MALSITVSSTKIPQPSPNSRDHSSPNHVSLSQPSPNSHEHSSLNHASLDQISPFHARLPSLYPTSHQINFFIF</sequence>
<dbReference type="AlphaFoldDB" id="A0A816Q2G6"/>
<protein>
    <submittedName>
        <fullName evidence="2">(rape) hypothetical protein</fullName>
    </submittedName>
</protein>
<evidence type="ECO:0000313" key="2">
    <source>
        <dbReference type="EMBL" id="CAF2056251.1"/>
    </source>
</evidence>
<evidence type="ECO:0000256" key="1">
    <source>
        <dbReference type="SAM" id="MobiDB-lite"/>
    </source>
</evidence>
<gene>
    <name evidence="2" type="ORF">DARMORV10_C06P10870.1</name>
</gene>
<proteinExistence type="predicted"/>
<name>A0A816Q2G6_BRANA</name>
<organism evidence="2">
    <name type="scientific">Brassica napus</name>
    <name type="common">Rape</name>
    <dbReference type="NCBI Taxonomy" id="3708"/>
    <lineage>
        <taxon>Eukaryota</taxon>
        <taxon>Viridiplantae</taxon>
        <taxon>Streptophyta</taxon>
        <taxon>Embryophyta</taxon>
        <taxon>Tracheophyta</taxon>
        <taxon>Spermatophyta</taxon>
        <taxon>Magnoliopsida</taxon>
        <taxon>eudicotyledons</taxon>
        <taxon>Gunneridae</taxon>
        <taxon>Pentapetalae</taxon>
        <taxon>rosids</taxon>
        <taxon>malvids</taxon>
        <taxon>Brassicales</taxon>
        <taxon>Brassicaceae</taxon>
        <taxon>Brassiceae</taxon>
        <taxon>Brassica</taxon>
    </lineage>
</organism>
<feature type="compositionally biased region" description="Polar residues" evidence="1">
    <location>
        <begin position="25"/>
        <end position="36"/>
    </location>
</feature>
<reference evidence="2" key="1">
    <citation type="submission" date="2021-01" db="EMBL/GenBank/DDBJ databases">
        <authorList>
            <consortium name="Genoscope - CEA"/>
            <person name="William W."/>
        </authorList>
    </citation>
    <scope>NUCLEOTIDE SEQUENCE</scope>
</reference>
<dbReference type="EMBL" id="HG994370">
    <property type="protein sequence ID" value="CAF2056251.1"/>
    <property type="molecule type" value="Genomic_DNA"/>
</dbReference>
<feature type="region of interest" description="Disordered" evidence="1">
    <location>
        <begin position="1"/>
        <end position="48"/>
    </location>
</feature>
<dbReference type="Proteomes" id="UP001295469">
    <property type="component" value="Chromosome C06"/>
</dbReference>
<feature type="compositionally biased region" description="Polar residues" evidence="1">
    <location>
        <begin position="1"/>
        <end position="13"/>
    </location>
</feature>
<accession>A0A816Q2G6</accession>